<evidence type="ECO:0000259" key="5">
    <source>
        <dbReference type="PROSITE" id="PS50026"/>
    </source>
</evidence>
<keyword evidence="1 3" id="KW-0245">EGF-like domain</keyword>
<dbReference type="GO" id="GO:0007173">
    <property type="term" value="P:epidermal growth factor receptor signaling pathway"/>
    <property type="evidence" value="ECO:0007669"/>
    <property type="project" value="TreeGrafter"/>
</dbReference>
<accession>A0AAD7T348</accession>
<dbReference type="Proteomes" id="UP001221898">
    <property type="component" value="Unassembled WGS sequence"/>
</dbReference>
<comment type="caution">
    <text evidence="3">Lacks conserved residue(s) required for the propagation of feature annotation.</text>
</comment>
<dbReference type="GO" id="GO:0045840">
    <property type="term" value="P:positive regulation of mitotic nuclear division"/>
    <property type="evidence" value="ECO:0007669"/>
    <property type="project" value="TreeGrafter"/>
</dbReference>
<dbReference type="SUPFAM" id="SSF57196">
    <property type="entry name" value="EGF/Laminin"/>
    <property type="match status" value="1"/>
</dbReference>
<feature type="transmembrane region" description="Helical" evidence="4">
    <location>
        <begin position="61"/>
        <end position="83"/>
    </location>
</feature>
<dbReference type="EMBL" id="JAINUG010000017">
    <property type="protein sequence ID" value="KAJ8412912.1"/>
    <property type="molecule type" value="Genomic_DNA"/>
</dbReference>
<dbReference type="Pfam" id="PF00008">
    <property type="entry name" value="EGF"/>
    <property type="match status" value="1"/>
</dbReference>
<evidence type="ECO:0000256" key="4">
    <source>
        <dbReference type="SAM" id="Phobius"/>
    </source>
</evidence>
<keyword evidence="7" id="KW-1185">Reference proteome</keyword>
<evidence type="ECO:0000313" key="6">
    <source>
        <dbReference type="EMBL" id="KAJ8412912.1"/>
    </source>
</evidence>
<keyword evidence="2 3" id="KW-1015">Disulfide bond</keyword>
<organism evidence="6 7">
    <name type="scientific">Aldrovandia affinis</name>
    <dbReference type="NCBI Taxonomy" id="143900"/>
    <lineage>
        <taxon>Eukaryota</taxon>
        <taxon>Metazoa</taxon>
        <taxon>Chordata</taxon>
        <taxon>Craniata</taxon>
        <taxon>Vertebrata</taxon>
        <taxon>Euteleostomi</taxon>
        <taxon>Actinopterygii</taxon>
        <taxon>Neopterygii</taxon>
        <taxon>Teleostei</taxon>
        <taxon>Notacanthiformes</taxon>
        <taxon>Halosauridae</taxon>
        <taxon>Aldrovandia</taxon>
    </lineage>
</organism>
<feature type="disulfide bond" evidence="3">
    <location>
        <begin position="16"/>
        <end position="33"/>
    </location>
</feature>
<gene>
    <name evidence="6" type="ORF">AAFF_G00104940</name>
</gene>
<dbReference type="PANTHER" id="PTHR10740:SF15">
    <property type="entry name" value="EGF-LIKE DOMAIN-CONTAINING PROTEIN"/>
    <property type="match status" value="1"/>
</dbReference>
<feature type="domain" description="EGF-like" evidence="5">
    <location>
        <begin position="4"/>
        <end position="45"/>
    </location>
</feature>
<keyword evidence="4" id="KW-0812">Transmembrane</keyword>
<proteinExistence type="predicted"/>
<evidence type="ECO:0000256" key="2">
    <source>
        <dbReference type="ARBA" id="ARBA00023157"/>
    </source>
</evidence>
<name>A0AAD7T348_9TELE</name>
<dbReference type="GO" id="GO:0005154">
    <property type="term" value="F:epidermal growth factor receptor binding"/>
    <property type="evidence" value="ECO:0007669"/>
    <property type="project" value="TreeGrafter"/>
</dbReference>
<dbReference type="InterPro" id="IPR000742">
    <property type="entry name" value="EGF"/>
</dbReference>
<dbReference type="AlphaFoldDB" id="A0AAD7T348"/>
<protein>
    <recommendedName>
        <fullName evidence="5">EGF-like domain-containing protein</fullName>
    </recommendedName>
</protein>
<dbReference type="GO" id="GO:0005615">
    <property type="term" value="C:extracellular space"/>
    <property type="evidence" value="ECO:0007669"/>
    <property type="project" value="TreeGrafter"/>
</dbReference>
<evidence type="ECO:0000313" key="7">
    <source>
        <dbReference type="Proteomes" id="UP001221898"/>
    </source>
</evidence>
<dbReference type="PROSITE" id="PS50026">
    <property type="entry name" value="EGF_3"/>
    <property type="match status" value="1"/>
</dbReference>
<dbReference type="GO" id="GO:0008284">
    <property type="term" value="P:positive regulation of cell population proliferation"/>
    <property type="evidence" value="ECO:0007669"/>
    <property type="project" value="TreeGrafter"/>
</dbReference>
<keyword evidence="4" id="KW-1133">Transmembrane helix</keyword>
<sequence length="99" mass="10428">MAEHGGPCEAAEASYCMNGAACYKIPSVLSPTCVCAENYRGSRCEQFQLFSSSGGSGETGLIIAVVIVALFILVALAVVIYCCKTWRQKSNGGKGLLRT</sequence>
<dbReference type="GO" id="GO:0008083">
    <property type="term" value="F:growth factor activity"/>
    <property type="evidence" value="ECO:0007669"/>
    <property type="project" value="TreeGrafter"/>
</dbReference>
<dbReference type="SMART" id="SM00181">
    <property type="entry name" value="EGF"/>
    <property type="match status" value="1"/>
</dbReference>
<comment type="caution">
    <text evidence="6">The sequence shown here is derived from an EMBL/GenBank/DDBJ whole genome shotgun (WGS) entry which is preliminary data.</text>
</comment>
<keyword evidence="4" id="KW-0472">Membrane</keyword>
<feature type="disulfide bond" evidence="3">
    <location>
        <begin position="35"/>
        <end position="44"/>
    </location>
</feature>
<dbReference type="PANTHER" id="PTHR10740">
    <property type="entry name" value="TRANSFORMING GROWTH FACTOR ALPHA"/>
    <property type="match status" value="1"/>
</dbReference>
<dbReference type="PROSITE" id="PS00022">
    <property type="entry name" value="EGF_1"/>
    <property type="match status" value="1"/>
</dbReference>
<reference evidence="6" key="1">
    <citation type="journal article" date="2023" name="Science">
        <title>Genome structures resolve the early diversification of teleost fishes.</title>
        <authorList>
            <person name="Parey E."/>
            <person name="Louis A."/>
            <person name="Montfort J."/>
            <person name="Bouchez O."/>
            <person name="Roques C."/>
            <person name="Iampietro C."/>
            <person name="Lluch J."/>
            <person name="Castinel A."/>
            <person name="Donnadieu C."/>
            <person name="Desvignes T."/>
            <person name="Floi Bucao C."/>
            <person name="Jouanno E."/>
            <person name="Wen M."/>
            <person name="Mejri S."/>
            <person name="Dirks R."/>
            <person name="Jansen H."/>
            <person name="Henkel C."/>
            <person name="Chen W.J."/>
            <person name="Zahm M."/>
            <person name="Cabau C."/>
            <person name="Klopp C."/>
            <person name="Thompson A.W."/>
            <person name="Robinson-Rechavi M."/>
            <person name="Braasch I."/>
            <person name="Lecointre G."/>
            <person name="Bobe J."/>
            <person name="Postlethwait J.H."/>
            <person name="Berthelot C."/>
            <person name="Roest Crollius H."/>
            <person name="Guiguen Y."/>
        </authorList>
    </citation>
    <scope>NUCLEOTIDE SEQUENCE</scope>
    <source>
        <strain evidence="6">NC1722</strain>
    </source>
</reference>
<evidence type="ECO:0000256" key="3">
    <source>
        <dbReference type="PROSITE-ProRule" id="PRU00076"/>
    </source>
</evidence>
<evidence type="ECO:0000256" key="1">
    <source>
        <dbReference type="ARBA" id="ARBA00022536"/>
    </source>
</evidence>
<dbReference type="Gene3D" id="2.10.25.10">
    <property type="entry name" value="Laminin"/>
    <property type="match status" value="1"/>
</dbReference>